<dbReference type="InterPro" id="IPR001810">
    <property type="entry name" value="F-box_dom"/>
</dbReference>
<protein>
    <recommendedName>
        <fullName evidence="1">F-box domain-containing protein</fullName>
    </recommendedName>
</protein>
<gene>
    <name evidence="2" type="ORF">PIB30_102498</name>
</gene>
<evidence type="ECO:0000259" key="1">
    <source>
        <dbReference type="Pfam" id="PF00646"/>
    </source>
</evidence>
<evidence type="ECO:0000313" key="2">
    <source>
        <dbReference type="EMBL" id="MED6116682.1"/>
    </source>
</evidence>
<dbReference type="Pfam" id="PF00646">
    <property type="entry name" value="F-box"/>
    <property type="match status" value="1"/>
</dbReference>
<dbReference type="SUPFAM" id="SSF52047">
    <property type="entry name" value="RNI-like"/>
    <property type="match status" value="1"/>
</dbReference>
<accession>A0ABU6QZ34</accession>
<dbReference type="PANTHER" id="PTHR13318">
    <property type="entry name" value="PARTNER OF PAIRED, ISOFORM B-RELATED"/>
    <property type="match status" value="1"/>
</dbReference>
<name>A0ABU6QZ34_9FABA</name>
<feature type="domain" description="F-box" evidence="1">
    <location>
        <begin position="13"/>
        <end position="50"/>
    </location>
</feature>
<keyword evidence="3" id="KW-1185">Reference proteome</keyword>
<dbReference type="Gene3D" id="3.80.10.10">
    <property type="entry name" value="Ribonuclease Inhibitor"/>
    <property type="match status" value="1"/>
</dbReference>
<reference evidence="2 3" key="1">
    <citation type="journal article" date="2023" name="Plants (Basel)">
        <title>Bridging the Gap: Combining Genomics and Transcriptomics Approaches to Understand Stylosanthes scabra, an Orphan Legume from the Brazilian Caatinga.</title>
        <authorList>
            <person name="Ferreira-Neto J.R.C."/>
            <person name="da Silva M.D."/>
            <person name="Binneck E."/>
            <person name="de Melo N.F."/>
            <person name="da Silva R.H."/>
            <person name="de Melo A.L.T.M."/>
            <person name="Pandolfi V."/>
            <person name="Bustamante F.O."/>
            <person name="Brasileiro-Vidal A.C."/>
            <person name="Benko-Iseppon A.M."/>
        </authorList>
    </citation>
    <scope>NUCLEOTIDE SEQUENCE [LARGE SCALE GENOMIC DNA]</scope>
    <source>
        <tissue evidence="2">Leaves</tissue>
    </source>
</reference>
<evidence type="ECO:0000313" key="3">
    <source>
        <dbReference type="Proteomes" id="UP001341840"/>
    </source>
</evidence>
<organism evidence="2 3">
    <name type="scientific">Stylosanthes scabra</name>
    <dbReference type="NCBI Taxonomy" id="79078"/>
    <lineage>
        <taxon>Eukaryota</taxon>
        <taxon>Viridiplantae</taxon>
        <taxon>Streptophyta</taxon>
        <taxon>Embryophyta</taxon>
        <taxon>Tracheophyta</taxon>
        <taxon>Spermatophyta</taxon>
        <taxon>Magnoliopsida</taxon>
        <taxon>eudicotyledons</taxon>
        <taxon>Gunneridae</taxon>
        <taxon>Pentapetalae</taxon>
        <taxon>rosids</taxon>
        <taxon>fabids</taxon>
        <taxon>Fabales</taxon>
        <taxon>Fabaceae</taxon>
        <taxon>Papilionoideae</taxon>
        <taxon>50 kb inversion clade</taxon>
        <taxon>dalbergioids sensu lato</taxon>
        <taxon>Dalbergieae</taxon>
        <taxon>Pterocarpus clade</taxon>
        <taxon>Stylosanthes</taxon>
    </lineage>
</organism>
<dbReference type="Proteomes" id="UP001341840">
    <property type="component" value="Unassembled WGS sequence"/>
</dbReference>
<comment type="caution">
    <text evidence="2">The sequence shown here is derived from an EMBL/GenBank/DDBJ whole genome shotgun (WGS) entry which is preliminary data.</text>
</comment>
<dbReference type="EMBL" id="JASCZI010003168">
    <property type="protein sequence ID" value="MED6116682.1"/>
    <property type="molecule type" value="Genomic_DNA"/>
</dbReference>
<dbReference type="PANTHER" id="PTHR13318:SF106">
    <property type="entry name" value="F-BOX_LRR-REPEAT PROTEIN 2"/>
    <property type="match status" value="1"/>
</dbReference>
<dbReference type="InterPro" id="IPR032675">
    <property type="entry name" value="LRR_dom_sf"/>
</dbReference>
<feature type="non-terminal residue" evidence="2">
    <location>
        <position position="290"/>
    </location>
</feature>
<sequence>MASPPSSSEWQPHLPDDCWESIFKHLTNPHDHESLSLVSRHFLSLSNRLRTSLTVSDHLLPLLPALLRRFTSLTSIKLPLCINADIDALLSQIASFDLPSLHSLDISRQPIFPSHGLRQFSQKFPTLKSLNCSYTYHPDLVLIAECFSNLEEIDVSFSELRHNMLSEWDFQLKTSASGLKKLRKVNISGLDSSIFALCQNCKFLKEIVALETFSTGKEGQIGLANAIRERPRLRSLVVSFERDKEVGSGNVTLELVDALVSLKDLTCLNLSCPRISDEALCALAEGDLPL</sequence>
<proteinExistence type="predicted"/>